<dbReference type="EMBL" id="SJPG01000001">
    <property type="protein sequence ID" value="TWT63295.1"/>
    <property type="molecule type" value="Genomic_DNA"/>
</dbReference>
<dbReference type="AlphaFoldDB" id="A0A5C5XMG6"/>
<proteinExistence type="predicted"/>
<comment type="caution">
    <text evidence="1">The sequence shown here is derived from an EMBL/GenBank/DDBJ whole genome shotgun (WGS) entry which is preliminary data.</text>
</comment>
<dbReference type="Proteomes" id="UP000316095">
    <property type="component" value="Unassembled WGS sequence"/>
</dbReference>
<dbReference type="RefSeq" id="WP_146505062.1">
    <property type="nucleotide sequence ID" value="NZ_SJPG01000001.1"/>
</dbReference>
<keyword evidence="2" id="KW-1185">Reference proteome</keyword>
<protein>
    <recommendedName>
        <fullName evidence="3">Tetratricopeptide repeat protein</fullName>
    </recommendedName>
</protein>
<evidence type="ECO:0008006" key="3">
    <source>
        <dbReference type="Google" id="ProtNLM"/>
    </source>
</evidence>
<organism evidence="1 2">
    <name type="scientific">Rubinisphaera italica</name>
    <dbReference type="NCBI Taxonomy" id="2527969"/>
    <lineage>
        <taxon>Bacteria</taxon>
        <taxon>Pseudomonadati</taxon>
        <taxon>Planctomycetota</taxon>
        <taxon>Planctomycetia</taxon>
        <taxon>Planctomycetales</taxon>
        <taxon>Planctomycetaceae</taxon>
        <taxon>Rubinisphaera</taxon>
    </lineage>
</organism>
<name>A0A5C5XMG6_9PLAN</name>
<evidence type="ECO:0000313" key="1">
    <source>
        <dbReference type="EMBL" id="TWT63295.1"/>
    </source>
</evidence>
<evidence type="ECO:0000313" key="2">
    <source>
        <dbReference type="Proteomes" id="UP000316095"/>
    </source>
</evidence>
<reference evidence="1 2" key="1">
    <citation type="submission" date="2019-02" db="EMBL/GenBank/DDBJ databases">
        <title>Deep-cultivation of Planctomycetes and their phenomic and genomic characterization uncovers novel biology.</title>
        <authorList>
            <person name="Wiegand S."/>
            <person name="Jogler M."/>
            <person name="Boedeker C."/>
            <person name="Pinto D."/>
            <person name="Vollmers J."/>
            <person name="Rivas-Marin E."/>
            <person name="Kohn T."/>
            <person name="Peeters S.H."/>
            <person name="Heuer A."/>
            <person name="Rast P."/>
            <person name="Oberbeckmann S."/>
            <person name="Bunk B."/>
            <person name="Jeske O."/>
            <person name="Meyerdierks A."/>
            <person name="Storesund J.E."/>
            <person name="Kallscheuer N."/>
            <person name="Luecker S."/>
            <person name="Lage O.M."/>
            <person name="Pohl T."/>
            <person name="Merkel B.J."/>
            <person name="Hornburger P."/>
            <person name="Mueller R.-W."/>
            <person name="Bruemmer F."/>
            <person name="Labrenz M."/>
            <person name="Spormann A.M."/>
            <person name="Op Den Camp H."/>
            <person name="Overmann J."/>
            <person name="Amann R."/>
            <person name="Jetten M.S.M."/>
            <person name="Mascher T."/>
            <person name="Medema M.H."/>
            <person name="Devos D.P."/>
            <person name="Kaster A.-K."/>
            <person name="Ovreas L."/>
            <person name="Rohde M."/>
            <person name="Galperin M.Y."/>
            <person name="Jogler C."/>
        </authorList>
    </citation>
    <scope>NUCLEOTIDE SEQUENCE [LARGE SCALE GENOMIC DNA]</scope>
    <source>
        <strain evidence="1 2">Pan54</strain>
    </source>
</reference>
<sequence length="323" mass="36804">MNPPVTLKDLENITRVADYAKRIDRNMANVFVDMGVLYHEYGDAGGGNASLKAKANMLRAVEIFEEISPGGSSTDQNILEDQARALRILADYLQNEHWIDEAHPHQREPAKALPYLIQGTKICRQLLRDDPDNQEIQFELARTIKGYAQAIDDLGRRDEAFESVQEAIVLLVTLKNSRKARESHFNILLSSYIAAGDAAHDSKKNEVAYEQFQKALEVAEEYAIRYPVTATTHDNFSWCHERLANHWRQLKNLPEALASFQKMQMSLEQALILDPEDRMLKDGMAVAYDGLRSVYQLMGQNEDAKEARKKRDEIEAWLAVSRE</sequence>
<dbReference type="SUPFAM" id="SSF48452">
    <property type="entry name" value="TPR-like"/>
    <property type="match status" value="1"/>
</dbReference>
<accession>A0A5C5XMG6</accession>
<dbReference type="InterPro" id="IPR011990">
    <property type="entry name" value="TPR-like_helical_dom_sf"/>
</dbReference>
<gene>
    <name evidence="1" type="ORF">Pan54_40480</name>
</gene>
<dbReference type="Gene3D" id="1.25.40.10">
    <property type="entry name" value="Tetratricopeptide repeat domain"/>
    <property type="match status" value="2"/>
</dbReference>